<reference evidence="1 2" key="1">
    <citation type="submission" date="2019-07" db="EMBL/GenBank/DDBJ databases">
        <authorList>
            <person name="Jastrzebski P J."/>
            <person name="Paukszto L."/>
            <person name="Jastrzebski P J."/>
        </authorList>
    </citation>
    <scope>NUCLEOTIDE SEQUENCE [LARGE SCALE GENOMIC DNA]</scope>
    <source>
        <strain evidence="1 2">WMS-il1</strain>
    </source>
</reference>
<protein>
    <submittedName>
        <fullName evidence="1">Uncharacterized protein</fullName>
    </submittedName>
</protein>
<keyword evidence="2" id="KW-1185">Reference proteome</keyword>
<sequence>MAITECCSSKQRVFKIGRLKGHEEDCYTLVSLRTHKSSTIIKSPNALIGVTTFEQNQSSSAIPRVWDWQTINVRNQEKLFKLNLFFCSNGTASKAVAQNHLILNKWLQSLITRFSLCALRLRFFDLTLISVLLDLFMESLILP</sequence>
<organism evidence="1 2">
    <name type="scientific">Hymenolepis diminuta</name>
    <name type="common">Rat tapeworm</name>
    <dbReference type="NCBI Taxonomy" id="6216"/>
    <lineage>
        <taxon>Eukaryota</taxon>
        <taxon>Metazoa</taxon>
        <taxon>Spiralia</taxon>
        <taxon>Lophotrochozoa</taxon>
        <taxon>Platyhelminthes</taxon>
        <taxon>Cestoda</taxon>
        <taxon>Eucestoda</taxon>
        <taxon>Cyclophyllidea</taxon>
        <taxon>Hymenolepididae</taxon>
        <taxon>Hymenolepis</taxon>
    </lineage>
</organism>
<name>A0A564Y106_HYMDI</name>
<gene>
    <name evidence="1" type="ORF">WMSIL1_LOCUS1977</name>
</gene>
<dbReference type="AlphaFoldDB" id="A0A564Y106"/>
<accession>A0A564Y106</accession>
<proteinExistence type="predicted"/>
<evidence type="ECO:0000313" key="1">
    <source>
        <dbReference type="EMBL" id="VUZ40985.1"/>
    </source>
</evidence>
<dbReference type="EMBL" id="CABIJS010000044">
    <property type="protein sequence ID" value="VUZ40985.1"/>
    <property type="molecule type" value="Genomic_DNA"/>
</dbReference>
<evidence type="ECO:0000313" key="2">
    <source>
        <dbReference type="Proteomes" id="UP000321570"/>
    </source>
</evidence>
<dbReference type="Proteomes" id="UP000321570">
    <property type="component" value="Unassembled WGS sequence"/>
</dbReference>